<keyword evidence="13" id="KW-0511">Multifunctional enzyme</keyword>
<dbReference type="CDD" id="cd04725">
    <property type="entry name" value="OMP_decarboxylase_like"/>
    <property type="match status" value="1"/>
</dbReference>
<dbReference type="InterPro" id="IPR001754">
    <property type="entry name" value="OMPdeCOase_dom"/>
</dbReference>
<dbReference type="EMBL" id="AJWK01010631">
    <property type="status" value="NOT_ANNOTATED_CDS"/>
    <property type="molecule type" value="Genomic_DNA"/>
</dbReference>
<evidence type="ECO:0000256" key="15">
    <source>
        <dbReference type="PIRSR" id="PIRSR614732-2"/>
    </source>
</evidence>
<sequence length="481" mass="52823">MPLNMEGRLRELAVKLHEIDAVKFGEFKMKSGLMSPVYFDLRVIVSYPGVLSSVANLLIEVIEAERIEAKYVCGVPYTALPIATLVSVESSLPMLMRRKEKKDYGTKKLIEGHFKREENCLIVEDIITSGGSVLETATDLRNDGLVVTTALVIIDREQGGKRRLSDRGIKSFSLYTMTSFLEILLGAGKISAETVNSVRKYVEENTIPANGDIDVQPVDRIRMSYGERAAVAKNHVARELFQLMEAKSSNLCLAADMTNATDILNLATEVGPYICILKLHVDIIRDFSREFIASLQQLAAKNRFLLMEDRKFCDIGNTVVHQYRDGVYEVSTWADLVTVHILPGPGILQGVRKVMESTGEKRGMFVVAELSSAGTLTTSSYAQEAIKLTEGFEDTVTGFVCQDGKLLKEHPGAIHLIPGVKIESSGDSLGQQYNTPATAIGVSGGDIAVVGRGIYEAKDAAAAAKTYKNTLWDAYTKRIIQ</sequence>
<evidence type="ECO:0000256" key="2">
    <source>
        <dbReference type="ARBA" id="ARBA00004889"/>
    </source>
</evidence>
<dbReference type="Pfam" id="PF00215">
    <property type="entry name" value="OMPdecase"/>
    <property type="match status" value="1"/>
</dbReference>
<evidence type="ECO:0000256" key="4">
    <source>
        <dbReference type="ARBA" id="ARBA00009769"/>
    </source>
</evidence>
<evidence type="ECO:0000256" key="14">
    <source>
        <dbReference type="PIRSR" id="PIRSR614732-1"/>
    </source>
</evidence>
<feature type="active site" description="For OMPdecase activity" evidence="14">
    <location>
        <position position="309"/>
    </location>
</feature>
<dbReference type="SMART" id="SM00934">
    <property type="entry name" value="OMPdecase"/>
    <property type="match status" value="1"/>
</dbReference>
<dbReference type="EC" id="4.1.1.23" evidence="6"/>
<dbReference type="PANTHER" id="PTHR19278">
    <property type="entry name" value="OROTATE PHOSPHORIBOSYLTRANSFERASE"/>
    <property type="match status" value="1"/>
</dbReference>
<dbReference type="GO" id="GO:0006207">
    <property type="term" value="P:'de novo' pyrimidine nucleobase biosynthetic process"/>
    <property type="evidence" value="ECO:0007669"/>
    <property type="project" value="InterPro"/>
</dbReference>
<dbReference type="EnsemblMetazoa" id="LLOJ003309-RA">
    <property type="protein sequence ID" value="LLOJ003309-PA"/>
    <property type="gene ID" value="LLOJ003309"/>
</dbReference>
<comment type="pathway">
    <text evidence="2">Pyrimidine metabolism; UMP biosynthesis via de novo pathway; UMP from orotate: step 1/2.</text>
</comment>
<dbReference type="FunFam" id="3.20.20.70:FF:000114">
    <property type="entry name" value="Decarboxylase,orotidine phosphate"/>
    <property type="match status" value="1"/>
</dbReference>
<dbReference type="Gene3D" id="3.40.50.2020">
    <property type="match status" value="1"/>
</dbReference>
<evidence type="ECO:0000256" key="12">
    <source>
        <dbReference type="ARBA" id="ARBA00023239"/>
    </source>
</evidence>
<dbReference type="EC" id="2.4.2.10" evidence="5"/>
<dbReference type="PROSITE" id="PS00156">
    <property type="entry name" value="OMPDECASE"/>
    <property type="match status" value="1"/>
</dbReference>
<dbReference type="VEuPathDB" id="VectorBase:LLONM1_001254"/>
<dbReference type="GO" id="GO:0004588">
    <property type="term" value="F:orotate phosphoribosyltransferase activity"/>
    <property type="evidence" value="ECO:0007669"/>
    <property type="project" value="UniProtKB-EC"/>
</dbReference>
<comment type="pathway">
    <text evidence="1">Pyrimidine metabolism; UMP biosynthesis via de novo pathway; UMP from orotate: step 2/2.</text>
</comment>
<feature type="binding site" evidence="15">
    <location>
        <position position="371"/>
    </location>
    <ligand>
        <name>substrate</name>
    </ligand>
</feature>
<dbReference type="FunFam" id="3.40.50.2020:FF:000025">
    <property type="entry name" value="Uridine monophosphate synthetase"/>
    <property type="match status" value="1"/>
</dbReference>
<organism evidence="17 18">
    <name type="scientific">Lutzomyia longipalpis</name>
    <name type="common">Sand fly</name>
    <dbReference type="NCBI Taxonomy" id="7200"/>
    <lineage>
        <taxon>Eukaryota</taxon>
        <taxon>Metazoa</taxon>
        <taxon>Ecdysozoa</taxon>
        <taxon>Arthropoda</taxon>
        <taxon>Hexapoda</taxon>
        <taxon>Insecta</taxon>
        <taxon>Pterygota</taxon>
        <taxon>Neoptera</taxon>
        <taxon>Endopterygota</taxon>
        <taxon>Diptera</taxon>
        <taxon>Nematocera</taxon>
        <taxon>Psychodoidea</taxon>
        <taxon>Psychodidae</taxon>
        <taxon>Lutzomyia</taxon>
        <taxon>Lutzomyia</taxon>
    </lineage>
</organism>
<protein>
    <recommendedName>
        <fullName evidence="7">Uridine 5'-monophosphate synthase</fullName>
        <ecNumber evidence="5">2.4.2.10</ecNumber>
        <ecNumber evidence="6">4.1.1.23</ecNumber>
    </recommendedName>
</protein>
<dbReference type="InterPro" id="IPR013785">
    <property type="entry name" value="Aldolase_TIM"/>
</dbReference>
<evidence type="ECO:0000256" key="10">
    <source>
        <dbReference type="ARBA" id="ARBA00022793"/>
    </source>
</evidence>
<dbReference type="NCBIfam" id="TIGR01740">
    <property type="entry name" value="pyrF"/>
    <property type="match status" value="1"/>
</dbReference>
<feature type="binding site" evidence="15">
    <location>
        <position position="256"/>
    </location>
    <ligand>
        <name>substrate</name>
    </ligand>
</feature>
<evidence type="ECO:0000256" key="6">
    <source>
        <dbReference type="ARBA" id="ARBA00012321"/>
    </source>
</evidence>
<evidence type="ECO:0000313" key="18">
    <source>
        <dbReference type="Proteomes" id="UP000092461"/>
    </source>
</evidence>
<dbReference type="InterPro" id="IPR029057">
    <property type="entry name" value="PRTase-like"/>
</dbReference>
<dbReference type="AlphaFoldDB" id="A0A1B0CG08"/>
<evidence type="ECO:0000256" key="5">
    <source>
        <dbReference type="ARBA" id="ARBA00011971"/>
    </source>
</evidence>
<dbReference type="InterPro" id="IPR023031">
    <property type="entry name" value="OPRT"/>
</dbReference>
<evidence type="ECO:0000256" key="3">
    <source>
        <dbReference type="ARBA" id="ARBA00006221"/>
    </source>
</evidence>
<accession>A0A1B0CG08</accession>
<comment type="similarity">
    <text evidence="3">In the N-terminal section; belongs to the purine/pyrimidine phosphoribosyltransferase family.</text>
</comment>
<dbReference type="NCBIfam" id="TIGR00336">
    <property type="entry name" value="pyrE"/>
    <property type="match status" value="1"/>
</dbReference>
<dbReference type="GO" id="GO:0004590">
    <property type="term" value="F:orotidine-5'-phosphate decarboxylase activity"/>
    <property type="evidence" value="ECO:0007669"/>
    <property type="project" value="UniProtKB-EC"/>
</dbReference>
<feature type="binding site" evidence="15">
    <location>
        <position position="278"/>
    </location>
    <ligand>
        <name>substrate</name>
    </ligand>
</feature>
<feature type="active site" description="For OMPdecase activity" evidence="14">
    <location>
        <position position="314"/>
    </location>
</feature>
<name>A0A1B0CG08_LUTLO</name>
<dbReference type="InterPro" id="IPR011060">
    <property type="entry name" value="RibuloseP-bd_barrel"/>
</dbReference>
<keyword evidence="10" id="KW-0210">Decarboxylase</keyword>
<dbReference type="SUPFAM" id="SSF53271">
    <property type="entry name" value="PRTase-like"/>
    <property type="match status" value="1"/>
</dbReference>
<dbReference type="CDD" id="cd06223">
    <property type="entry name" value="PRTases_typeI"/>
    <property type="match status" value="1"/>
</dbReference>
<dbReference type="InterPro" id="IPR000836">
    <property type="entry name" value="PRTase_dom"/>
</dbReference>
<dbReference type="InterPro" id="IPR014732">
    <property type="entry name" value="OMPdecase"/>
</dbReference>
<dbReference type="VEuPathDB" id="VectorBase:LLOJ003309"/>
<keyword evidence="9" id="KW-0808">Transferase</keyword>
<evidence type="ECO:0000256" key="9">
    <source>
        <dbReference type="ARBA" id="ARBA00022679"/>
    </source>
</evidence>
<proteinExistence type="inferred from homology"/>
<dbReference type="InterPro" id="IPR018089">
    <property type="entry name" value="OMPdecase_AS"/>
</dbReference>
<dbReference type="Gene3D" id="3.20.20.70">
    <property type="entry name" value="Aldolase class I"/>
    <property type="match status" value="1"/>
</dbReference>
<dbReference type="InterPro" id="IPR004467">
    <property type="entry name" value="Or_phspho_trans_dom"/>
</dbReference>
<keyword evidence="8" id="KW-0328">Glycosyltransferase</keyword>
<evidence type="ECO:0000259" key="16">
    <source>
        <dbReference type="SMART" id="SM00934"/>
    </source>
</evidence>
<feature type="active site" description="For OMPdecase activity" evidence="14">
    <location>
        <position position="311"/>
    </location>
</feature>
<feature type="binding site" evidence="15">
    <location>
        <position position="431"/>
    </location>
    <ligand>
        <name>substrate</name>
    </ligand>
</feature>
<comment type="similarity">
    <text evidence="4">In the C-terminal section; belongs to the OMP decarboxylase family.</text>
</comment>
<dbReference type="SUPFAM" id="SSF51366">
    <property type="entry name" value="Ribulose-phoshate binding barrel"/>
    <property type="match status" value="1"/>
</dbReference>
<feature type="domain" description="Orotidine 5'-phosphate decarboxylase" evidence="16">
    <location>
        <begin position="250"/>
        <end position="467"/>
    </location>
</feature>
<evidence type="ECO:0000313" key="17">
    <source>
        <dbReference type="EnsemblMetazoa" id="LLOJ003309-PA"/>
    </source>
</evidence>
<evidence type="ECO:0000256" key="7">
    <source>
        <dbReference type="ARBA" id="ARBA00015047"/>
    </source>
</evidence>
<dbReference type="Proteomes" id="UP000092461">
    <property type="component" value="Unassembled WGS sequence"/>
</dbReference>
<dbReference type="GO" id="GO:0044205">
    <property type="term" value="P:'de novo' UMP biosynthetic process"/>
    <property type="evidence" value="ECO:0007669"/>
    <property type="project" value="UniProtKB-UniPathway"/>
</dbReference>
<evidence type="ECO:0000256" key="1">
    <source>
        <dbReference type="ARBA" id="ARBA00004861"/>
    </source>
</evidence>
<dbReference type="UniPathway" id="UPA00070">
    <property type="reaction ID" value="UER00119"/>
</dbReference>
<dbReference type="PANTHER" id="PTHR19278:SF9">
    <property type="entry name" value="URIDINE 5'-MONOPHOSPHATE SYNTHASE"/>
    <property type="match status" value="1"/>
</dbReference>
<dbReference type="HAMAP" id="MF_01208">
    <property type="entry name" value="PyrE"/>
    <property type="match status" value="1"/>
</dbReference>
<evidence type="ECO:0000256" key="13">
    <source>
        <dbReference type="ARBA" id="ARBA00023268"/>
    </source>
</evidence>
<reference evidence="17" key="1">
    <citation type="submission" date="2020-05" db="UniProtKB">
        <authorList>
            <consortium name="EnsemblMetazoa"/>
        </authorList>
    </citation>
    <scope>IDENTIFICATION</scope>
    <source>
        <strain evidence="17">Jacobina</strain>
    </source>
</reference>
<keyword evidence="18" id="KW-1185">Reference proteome</keyword>
<evidence type="ECO:0000256" key="11">
    <source>
        <dbReference type="ARBA" id="ARBA00022975"/>
    </source>
</evidence>
<keyword evidence="12" id="KW-0456">Lyase</keyword>
<feature type="binding site" evidence="15">
    <location>
        <position position="451"/>
    </location>
    <ligand>
        <name>substrate</name>
    </ligand>
</feature>
<keyword evidence="11" id="KW-0665">Pyrimidine biosynthesis</keyword>
<feature type="binding site" evidence="15">
    <location>
        <position position="452"/>
    </location>
    <ligand>
        <name>substrate</name>
    </ligand>
</feature>
<evidence type="ECO:0000256" key="8">
    <source>
        <dbReference type="ARBA" id="ARBA00022676"/>
    </source>
</evidence>